<dbReference type="SUPFAM" id="SSF55874">
    <property type="entry name" value="ATPase domain of HSP90 chaperone/DNA topoisomerase II/histidine kinase"/>
    <property type="match status" value="1"/>
</dbReference>
<dbReference type="GO" id="GO:0000160">
    <property type="term" value="P:phosphorelay signal transduction system"/>
    <property type="evidence" value="ECO:0007669"/>
    <property type="project" value="UniProtKB-KW"/>
</dbReference>
<evidence type="ECO:0000256" key="2">
    <source>
        <dbReference type="ARBA" id="ARBA00012438"/>
    </source>
</evidence>
<dbReference type="Proteomes" id="UP000717624">
    <property type="component" value="Unassembled WGS sequence"/>
</dbReference>
<protein>
    <recommendedName>
        <fullName evidence="2">histidine kinase</fullName>
        <ecNumber evidence="2">2.7.13.3</ecNumber>
    </recommendedName>
</protein>
<dbReference type="PROSITE" id="PS50109">
    <property type="entry name" value="HIS_KIN"/>
    <property type="match status" value="1"/>
</dbReference>
<dbReference type="InterPro" id="IPR005467">
    <property type="entry name" value="His_kinase_dom"/>
</dbReference>
<reference evidence="9" key="1">
    <citation type="submission" date="2021-01" db="EMBL/GenBank/DDBJ databases">
        <title>Genomic Encyclopedia of Type Strains, Phase IV (KMG-IV): sequencing the most valuable type-strain genomes for metagenomic binning, comparative biology and taxonomic classification.</title>
        <authorList>
            <person name="Goeker M."/>
        </authorList>
    </citation>
    <scope>NUCLEOTIDE SEQUENCE</scope>
    <source>
        <strain evidence="9">DSM 25523</strain>
    </source>
</reference>
<dbReference type="InterPro" id="IPR003594">
    <property type="entry name" value="HATPase_dom"/>
</dbReference>
<dbReference type="GO" id="GO:0005524">
    <property type="term" value="F:ATP binding"/>
    <property type="evidence" value="ECO:0007669"/>
    <property type="project" value="UniProtKB-KW"/>
</dbReference>
<evidence type="ECO:0000256" key="1">
    <source>
        <dbReference type="ARBA" id="ARBA00000085"/>
    </source>
</evidence>
<evidence type="ECO:0000256" key="4">
    <source>
        <dbReference type="ARBA" id="ARBA00022741"/>
    </source>
</evidence>
<evidence type="ECO:0000313" key="9">
    <source>
        <dbReference type="EMBL" id="MBM7590647.1"/>
    </source>
</evidence>
<dbReference type="PANTHER" id="PTHR43065:SF34">
    <property type="entry name" value="SPORULATION KINASE A"/>
    <property type="match status" value="1"/>
</dbReference>
<dbReference type="GO" id="GO:0004673">
    <property type="term" value="F:protein histidine kinase activity"/>
    <property type="evidence" value="ECO:0007669"/>
    <property type="project" value="UniProtKB-EC"/>
</dbReference>
<organism evidence="9 10">
    <name type="scientific">Brevibacillus fulvus</name>
    <dbReference type="NCBI Taxonomy" id="1125967"/>
    <lineage>
        <taxon>Bacteria</taxon>
        <taxon>Bacillati</taxon>
        <taxon>Bacillota</taxon>
        <taxon>Bacilli</taxon>
        <taxon>Bacillales</taxon>
        <taxon>Paenibacillaceae</taxon>
        <taxon>Brevibacillus</taxon>
    </lineage>
</organism>
<dbReference type="Pfam" id="PF02518">
    <property type="entry name" value="HATPase_c"/>
    <property type="match status" value="1"/>
</dbReference>
<dbReference type="AlphaFoldDB" id="A0A938XV28"/>
<name>A0A938XV28_9BACL</name>
<comment type="caution">
    <text evidence="9">The sequence shown here is derived from an EMBL/GenBank/DDBJ whole genome shotgun (WGS) entry which is preliminary data.</text>
</comment>
<dbReference type="SMART" id="SM00387">
    <property type="entry name" value="HATPase_c"/>
    <property type="match status" value="1"/>
</dbReference>
<keyword evidence="5 9" id="KW-0418">Kinase</keyword>
<dbReference type="Gene3D" id="3.30.565.10">
    <property type="entry name" value="Histidine kinase-like ATPase, C-terminal domain"/>
    <property type="match status" value="1"/>
</dbReference>
<evidence type="ECO:0000256" key="5">
    <source>
        <dbReference type="ARBA" id="ARBA00022777"/>
    </source>
</evidence>
<keyword evidence="10" id="KW-1185">Reference proteome</keyword>
<evidence type="ECO:0000259" key="8">
    <source>
        <dbReference type="PROSITE" id="PS50109"/>
    </source>
</evidence>
<dbReference type="EMBL" id="JAFBEB010000006">
    <property type="protein sequence ID" value="MBM7590647.1"/>
    <property type="molecule type" value="Genomic_DNA"/>
</dbReference>
<dbReference type="PRINTS" id="PR00344">
    <property type="entry name" value="BCTRLSENSOR"/>
</dbReference>
<feature type="domain" description="Histidine kinase" evidence="8">
    <location>
        <begin position="1"/>
        <end position="139"/>
    </location>
</feature>
<dbReference type="InterPro" id="IPR004358">
    <property type="entry name" value="Sig_transdc_His_kin-like_C"/>
</dbReference>
<keyword evidence="4" id="KW-0547">Nucleotide-binding</keyword>
<gene>
    <name evidence="9" type="ORF">JOD01_002251</name>
</gene>
<proteinExistence type="predicted"/>
<evidence type="ECO:0000256" key="7">
    <source>
        <dbReference type="ARBA" id="ARBA00023012"/>
    </source>
</evidence>
<keyword evidence="3" id="KW-0808">Transferase</keyword>
<accession>A0A938XV28</accession>
<keyword evidence="7" id="KW-0902">Two-component regulatory system</keyword>
<dbReference type="PANTHER" id="PTHR43065">
    <property type="entry name" value="SENSOR HISTIDINE KINASE"/>
    <property type="match status" value="1"/>
</dbReference>
<comment type="catalytic activity">
    <reaction evidence="1">
        <text>ATP + protein L-histidine = ADP + protein N-phospho-L-histidine.</text>
        <dbReference type="EC" id="2.7.13.3"/>
    </reaction>
</comment>
<evidence type="ECO:0000313" key="10">
    <source>
        <dbReference type="Proteomes" id="UP000717624"/>
    </source>
</evidence>
<dbReference type="InterPro" id="IPR036890">
    <property type="entry name" value="HATPase_C_sf"/>
</dbReference>
<dbReference type="EC" id="2.7.13.3" evidence="2"/>
<keyword evidence="6" id="KW-0067">ATP-binding</keyword>
<evidence type="ECO:0000256" key="3">
    <source>
        <dbReference type="ARBA" id="ARBA00022679"/>
    </source>
</evidence>
<sequence>MLEQVVTLLLSQALLHNVQIETKFQPKPLLVDCDQNQIKQVFINLLKNAIESMPNGGLVVIATESDDQEVVIQFRDRGNGISPETLAKLGEPFYTTKEAGTGLGLMISFRIVENHKGRIDVASKVGKGTTMKVRLPLAAGEQQKKARRSQ</sequence>
<evidence type="ECO:0000256" key="6">
    <source>
        <dbReference type="ARBA" id="ARBA00022840"/>
    </source>
</evidence>